<comment type="caution">
    <text evidence="5">The sequence shown here is derived from an EMBL/GenBank/DDBJ whole genome shotgun (WGS) entry which is preliminary data.</text>
</comment>
<dbReference type="SUPFAM" id="SSF75516">
    <property type="entry name" value="Pheromone-binding domain of LuxR-like quorum-sensing transcription factors"/>
    <property type="match status" value="1"/>
</dbReference>
<dbReference type="Gene3D" id="3.30.450.80">
    <property type="entry name" value="Transcription factor LuxR-like, autoinducer-binding domain"/>
    <property type="match status" value="1"/>
</dbReference>
<keyword evidence="6" id="KW-1185">Reference proteome</keyword>
<dbReference type="EMBL" id="JBHUIR010000005">
    <property type="protein sequence ID" value="MFD2258308.1"/>
    <property type="molecule type" value="Genomic_DNA"/>
</dbReference>
<evidence type="ECO:0000313" key="5">
    <source>
        <dbReference type="EMBL" id="MFD2258308.1"/>
    </source>
</evidence>
<protein>
    <submittedName>
        <fullName evidence="5">Autoinducer binding domain-containing protein</fullName>
    </submittedName>
</protein>
<gene>
    <name evidence="5" type="ORF">ACFSMZ_00810</name>
</gene>
<keyword evidence="1" id="KW-0805">Transcription regulation</keyword>
<evidence type="ECO:0000259" key="4">
    <source>
        <dbReference type="Pfam" id="PF03472"/>
    </source>
</evidence>
<evidence type="ECO:0000256" key="2">
    <source>
        <dbReference type="ARBA" id="ARBA00023125"/>
    </source>
</evidence>
<name>A0ABW5DB53_9HYPH</name>
<accession>A0ABW5DB53</accession>
<evidence type="ECO:0000256" key="1">
    <source>
        <dbReference type="ARBA" id="ARBA00023015"/>
    </source>
</evidence>
<reference evidence="6" key="1">
    <citation type="journal article" date="2019" name="Int. J. Syst. Evol. Microbiol.">
        <title>The Global Catalogue of Microorganisms (GCM) 10K type strain sequencing project: providing services to taxonomists for standard genome sequencing and annotation.</title>
        <authorList>
            <consortium name="The Broad Institute Genomics Platform"/>
            <consortium name="The Broad Institute Genome Sequencing Center for Infectious Disease"/>
            <person name="Wu L."/>
            <person name="Ma J."/>
        </authorList>
    </citation>
    <scope>NUCLEOTIDE SEQUENCE [LARGE SCALE GENOMIC DNA]</scope>
    <source>
        <strain evidence="6">KCTC 23707</strain>
    </source>
</reference>
<dbReference type="Proteomes" id="UP001597373">
    <property type="component" value="Unassembled WGS sequence"/>
</dbReference>
<dbReference type="InterPro" id="IPR005143">
    <property type="entry name" value="TF_LuxR_autoind-bd_dom"/>
</dbReference>
<evidence type="ECO:0000256" key="3">
    <source>
        <dbReference type="ARBA" id="ARBA00023163"/>
    </source>
</evidence>
<organism evidence="5 6">
    <name type="scientific">Chelativorans composti</name>
    <dbReference type="NCBI Taxonomy" id="768533"/>
    <lineage>
        <taxon>Bacteria</taxon>
        <taxon>Pseudomonadati</taxon>
        <taxon>Pseudomonadota</taxon>
        <taxon>Alphaproteobacteria</taxon>
        <taxon>Hyphomicrobiales</taxon>
        <taxon>Phyllobacteriaceae</taxon>
        <taxon>Chelativorans</taxon>
    </lineage>
</organism>
<evidence type="ECO:0000313" key="6">
    <source>
        <dbReference type="Proteomes" id="UP001597373"/>
    </source>
</evidence>
<proteinExistence type="predicted"/>
<dbReference type="Pfam" id="PF03472">
    <property type="entry name" value="Autoind_bind"/>
    <property type="match status" value="1"/>
</dbReference>
<dbReference type="InterPro" id="IPR036693">
    <property type="entry name" value="TF_LuxR_autoind-bd_dom_sf"/>
</dbReference>
<feature type="domain" description="Transcription factor LuxR-like autoinducer-binding" evidence="4">
    <location>
        <begin position="39"/>
        <end position="93"/>
    </location>
</feature>
<keyword evidence="3" id="KW-0804">Transcription</keyword>
<dbReference type="RefSeq" id="WP_378187724.1">
    <property type="nucleotide sequence ID" value="NZ_BAABGS010000073.1"/>
</dbReference>
<sequence length="93" mass="10404">MNPSDTLWGGGPVTTLFHVALRNPSVQECLEIVSRSNWFDYLTLSIVNPSRDPASLPSTWSTCPGGWITRYLRRSYALDDPVMQIGLNSCEPF</sequence>
<keyword evidence="2" id="KW-0238">DNA-binding</keyword>